<evidence type="ECO:0000256" key="1">
    <source>
        <dbReference type="SAM" id="MobiDB-lite"/>
    </source>
</evidence>
<feature type="region of interest" description="Disordered" evidence="1">
    <location>
        <begin position="138"/>
        <end position="160"/>
    </location>
</feature>
<evidence type="ECO:0000313" key="3">
    <source>
        <dbReference type="Proteomes" id="UP000499080"/>
    </source>
</evidence>
<proteinExistence type="predicted"/>
<keyword evidence="3" id="KW-1185">Reference proteome</keyword>
<comment type="caution">
    <text evidence="2">The sequence shown here is derived from an EMBL/GenBank/DDBJ whole genome shotgun (WGS) entry which is preliminary data.</text>
</comment>
<dbReference type="EMBL" id="BGPR01000297">
    <property type="protein sequence ID" value="GBM11230.1"/>
    <property type="molecule type" value="Genomic_DNA"/>
</dbReference>
<dbReference type="Proteomes" id="UP000499080">
    <property type="component" value="Unassembled WGS sequence"/>
</dbReference>
<organism evidence="2 3">
    <name type="scientific">Araneus ventricosus</name>
    <name type="common">Orbweaver spider</name>
    <name type="synonym">Epeira ventricosa</name>
    <dbReference type="NCBI Taxonomy" id="182803"/>
    <lineage>
        <taxon>Eukaryota</taxon>
        <taxon>Metazoa</taxon>
        <taxon>Ecdysozoa</taxon>
        <taxon>Arthropoda</taxon>
        <taxon>Chelicerata</taxon>
        <taxon>Arachnida</taxon>
        <taxon>Araneae</taxon>
        <taxon>Araneomorphae</taxon>
        <taxon>Entelegynae</taxon>
        <taxon>Araneoidea</taxon>
        <taxon>Araneidae</taxon>
        <taxon>Araneus</taxon>
    </lineage>
</organism>
<evidence type="ECO:0000313" key="2">
    <source>
        <dbReference type="EMBL" id="GBM11230.1"/>
    </source>
</evidence>
<sequence length="181" mass="20203">MYFSSSSEEHVYRERKDGLGFFEGRCQVDASSWLHANLNSRPSALPPWHWSCIWFNAFLCLKKPCWALSRSVNRQVHIPSGLIWRSQVVRGGFLSGPGISPVYDQASSAVDGVPSPSIQPLHEFFLGLREEIGLCTTPPSIDPDGKGGGRKVEEVTVRPPPRRTTLLSRWSTSARLLRKGN</sequence>
<reference evidence="2 3" key="1">
    <citation type="journal article" date="2019" name="Sci. Rep.">
        <title>Orb-weaving spider Araneus ventricosus genome elucidates the spidroin gene catalogue.</title>
        <authorList>
            <person name="Kono N."/>
            <person name="Nakamura H."/>
            <person name="Ohtoshi R."/>
            <person name="Moran D.A.P."/>
            <person name="Shinohara A."/>
            <person name="Yoshida Y."/>
            <person name="Fujiwara M."/>
            <person name="Mori M."/>
            <person name="Tomita M."/>
            <person name="Arakawa K."/>
        </authorList>
    </citation>
    <scope>NUCLEOTIDE SEQUENCE [LARGE SCALE GENOMIC DNA]</scope>
</reference>
<dbReference type="OrthoDB" id="10512955at2759"/>
<name>A0A4Y2D3C6_ARAVE</name>
<protein>
    <submittedName>
        <fullName evidence="2">Uncharacterized protein</fullName>
    </submittedName>
</protein>
<gene>
    <name evidence="2" type="ORF">AVEN_267805_1</name>
</gene>
<dbReference type="AlphaFoldDB" id="A0A4Y2D3C6"/>
<feature type="compositionally biased region" description="Basic and acidic residues" evidence="1">
    <location>
        <begin position="143"/>
        <end position="156"/>
    </location>
</feature>
<accession>A0A4Y2D3C6</accession>